<proteinExistence type="inferred from homology"/>
<comment type="caution">
    <text evidence="12">The sequence shown here is derived from an EMBL/GenBank/DDBJ whole genome shotgun (WGS) entry which is preliminary data.</text>
</comment>
<keyword evidence="5" id="KW-0997">Cell inner membrane</keyword>
<evidence type="ECO:0000256" key="1">
    <source>
        <dbReference type="ARBA" id="ARBA00004377"/>
    </source>
</evidence>
<organism evidence="12 13">
    <name type="scientific">Novosphingobium silvae</name>
    <dbReference type="NCBI Taxonomy" id="2692619"/>
    <lineage>
        <taxon>Bacteria</taxon>
        <taxon>Pseudomonadati</taxon>
        <taxon>Pseudomonadota</taxon>
        <taxon>Alphaproteobacteria</taxon>
        <taxon>Sphingomonadales</taxon>
        <taxon>Sphingomonadaceae</taxon>
        <taxon>Novosphingobium</taxon>
    </lineage>
</organism>
<dbReference type="Pfam" id="PF25917">
    <property type="entry name" value="BSH_RND"/>
    <property type="match status" value="1"/>
</dbReference>
<reference evidence="12 13" key="1">
    <citation type="submission" date="2019-12" db="EMBL/GenBank/DDBJ databases">
        <authorList>
            <person name="Feng G."/>
            <person name="Zhu H."/>
        </authorList>
    </citation>
    <scope>NUCLEOTIDE SEQUENCE [LARGE SCALE GENOMIC DNA]</scope>
    <source>
        <strain evidence="12 13">FGD1</strain>
    </source>
</reference>
<dbReference type="RefSeq" id="WP_160986616.1">
    <property type="nucleotide sequence ID" value="NZ_WVTD01000011.1"/>
</dbReference>
<name>A0A7X4GJW1_9SPHN</name>
<evidence type="ECO:0000256" key="3">
    <source>
        <dbReference type="ARBA" id="ARBA00022448"/>
    </source>
</evidence>
<dbReference type="GO" id="GO:0005886">
    <property type="term" value="C:plasma membrane"/>
    <property type="evidence" value="ECO:0007669"/>
    <property type="project" value="UniProtKB-SubCell"/>
</dbReference>
<evidence type="ECO:0000256" key="4">
    <source>
        <dbReference type="ARBA" id="ARBA00022475"/>
    </source>
</evidence>
<keyword evidence="4" id="KW-1003">Cell membrane</keyword>
<gene>
    <name evidence="12" type="ORF">GR702_14545</name>
</gene>
<dbReference type="PANTHER" id="PTHR30386:SF19">
    <property type="entry name" value="MULTIDRUG EXPORT PROTEIN EMRA-RELATED"/>
    <property type="match status" value="1"/>
</dbReference>
<evidence type="ECO:0000256" key="7">
    <source>
        <dbReference type="ARBA" id="ARBA00022989"/>
    </source>
</evidence>
<evidence type="ECO:0000259" key="11">
    <source>
        <dbReference type="Pfam" id="PF25917"/>
    </source>
</evidence>
<keyword evidence="8 10" id="KW-0472">Membrane</keyword>
<feature type="domain" description="Multidrug resistance protein MdtA-like barrel-sandwich hybrid" evidence="11">
    <location>
        <begin position="74"/>
        <end position="288"/>
    </location>
</feature>
<keyword evidence="6 10" id="KW-0812">Transmembrane</keyword>
<dbReference type="GO" id="GO:0046677">
    <property type="term" value="P:response to antibiotic"/>
    <property type="evidence" value="ECO:0007669"/>
    <property type="project" value="UniProtKB-ARBA"/>
</dbReference>
<evidence type="ECO:0000313" key="12">
    <source>
        <dbReference type="EMBL" id="MYL98984.1"/>
    </source>
</evidence>
<evidence type="ECO:0000313" key="13">
    <source>
        <dbReference type="Proteomes" id="UP000465810"/>
    </source>
</evidence>
<dbReference type="SUPFAM" id="SSF111369">
    <property type="entry name" value="HlyD-like secretion proteins"/>
    <property type="match status" value="2"/>
</dbReference>
<evidence type="ECO:0000256" key="6">
    <source>
        <dbReference type="ARBA" id="ARBA00022692"/>
    </source>
</evidence>
<dbReference type="FunFam" id="2.40.30.170:FF:000003">
    <property type="entry name" value="Multidrug resistance protein A"/>
    <property type="match status" value="1"/>
</dbReference>
<keyword evidence="13" id="KW-1185">Reference proteome</keyword>
<dbReference type="PANTHER" id="PTHR30386">
    <property type="entry name" value="MEMBRANE FUSION SUBUNIT OF EMRAB-TOLC MULTIDRUG EFFLUX PUMP"/>
    <property type="match status" value="1"/>
</dbReference>
<protein>
    <submittedName>
        <fullName evidence="12">HlyD family efflux transporter periplasmic adaptor subunit</fullName>
    </submittedName>
</protein>
<dbReference type="EMBL" id="WVTD01000011">
    <property type="protein sequence ID" value="MYL98984.1"/>
    <property type="molecule type" value="Genomic_DNA"/>
</dbReference>
<dbReference type="AlphaFoldDB" id="A0A7X4GJW1"/>
<dbReference type="PRINTS" id="PR01490">
    <property type="entry name" value="RTXTOXIND"/>
</dbReference>
<feature type="transmembrane region" description="Helical" evidence="10">
    <location>
        <begin position="36"/>
        <end position="57"/>
    </location>
</feature>
<feature type="region of interest" description="Disordered" evidence="9">
    <location>
        <begin position="1"/>
        <end position="28"/>
    </location>
</feature>
<evidence type="ECO:0000256" key="9">
    <source>
        <dbReference type="SAM" id="MobiDB-lite"/>
    </source>
</evidence>
<comment type="subcellular location">
    <subcellularLocation>
        <location evidence="1">Cell inner membrane</location>
        <topology evidence="1">Single-pass membrane protein</topology>
    </subcellularLocation>
</comment>
<dbReference type="InterPro" id="IPR058625">
    <property type="entry name" value="MdtA-like_BSH"/>
</dbReference>
<comment type="similarity">
    <text evidence="2">Belongs to the membrane fusion protein (MFP) (TC 8.A.1) family.</text>
</comment>
<dbReference type="Gene3D" id="2.40.30.170">
    <property type="match status" value="1"/>
</dbReference>
<dbReference type="InterPro" id="IPR050739">
    <property type="entry name" value="MFP"/>
</dbReference>
<dbReference type="GO" id="GO:0015721">
    <property type="term" value="P:bile acid and bile salt transport"/>
    <property type="evidence" value="ECO:0007669"/>
    <property type="project" value="UniProtKB-ARBA"/>
</dbReference>
<evidence type="ECO:0000256" key="5">
    <source>
        <dbReference type="ARBA" id="ARBA00022519"/>
    </source>
</evidence>
<keyword evidence="7 10" id="KW-1133">Transmembrane helix</keyword>
<dbReference type="Gene3D" id="2.40.50.100">
    <property type="match status" value="1"/>
</dbReference>
<evidence type="ECO:0000256" key="10">
    <source>
        <dbReference type="SAM" id="Phobius"/>
    </source>
</evidence>
<dbReference type="Gene3D" id="1.10.287.470">
    <property type="entry name" value="Helix hairpin bin"/>
    <property type="match status" value="2"/>
</dbReference>
<accession>A0A7X4GJW1</accession>
<evidence type="ECO:0000256" key="2">
    <source>
        <dbReference type="ARBA" id="ARBA00009477"/>
    </source>
</evidence>
<dbReference type="Proteomes" id="UP000465810">
    <property type="component" value="Unassembled WGS sequence"/>
</dbReference>
<keyword evidence="3" id="KW-0813">Transport</keyword>
<evidence type="ECO:0000256" key="8">
    <source>
        <dbReference type="ARBA" id="ARBA00023136"/>
    </source>
</evidence>
<sequence length="392" mass="41285">MSDDVQHQPAAPADNEGAPSRPSGGSVVGKKNRKPLLIGLAVAVVVIAAAVLLYDIFIGSRSVSTDNAYVGGESAEVTPLTAGQVVEVLVTDTQPVRRGQILFRLDDKDQRISLAQAQAQVEYATRRYGQSLANNNALGAAADASAAQISSAQAKQASAQATLERAQEDYRRRAALAEGGAVSGEELTSARQALASARAAAQEAAAAVVQARANTNSARRQEEAAVALTRGTSNQTAPEILLAKAQLANAKLAMERTVVRAPIDGVIARRSIQVGQKVEAGTVAMMIVPVGQLYVDANFKEDQLGKVRSGQTAIVTSDFYGDDVKYHGRVVGFSGGTGAAFSLIPAQNATGNWIKVVQRLPVRIELDPRELKQHPLRIGLSMEAEIDLTSKD</sequence>
<dbReference type="GO" id="GO:1990961">
    <property type="term" value="P:xenobiotic detoxification by transmembrane export across the plasma membrane"/>
    <property type="evidence" value="ECO:0007669"/>
    <property type="project" value="UniProtKB-ARBA"/>
</dbReference>